<evidence type="ECO:0000313" key="4">
    <source>
        <dbReference type="Proteomes" id="UP000197424"/>
    </source>
</evidence>
<dbReference type="InterPro" id="IPR010359">
    <property type="entry name" value="IrrE_HExxH"/>
</dbReference>
<dbReference type="InterPro" id="IPR052345">
    <property type="entry name" value="Rad_response_metalloprotease"/>
</dbReference>
<proteinExistence type="predicted"/>
<gene>
    <name evidence="3" type="ORF">LHGZ1_2901</name>
</gene>
<dbReference type="Proteomes" id="UP000197424">
    <property type="component" value="Chromosome"/>
</dbReference>
<accession>A0A248LM38</accession>
<name>A0A248LM38_9NEIS</name>
<dbReference type="RefSeq" id="WP_088861483.1">
    <property type="nucleotide sequence ID" value="NZ_CP022115.1"/>
</dbReference>
<organism evidence="3 4">
    <name type="scientific">Laribacter hongkongensis</name>
    <dbReference type="NCBI Taxonomy" id="168471"/>
    <lineage>
        <taxon>Bacteria</taxon>
        <taxon>Pseudomonadati</taxon>
        <taxon>Pseudomonadota</taxon>
        <taxon>Betaproteobacteria</taxon>
        <taxon>Neisseriales</taxon>
        <taxon>Aquaspirillaceae</taxon>
        <taxon>Laribacter</taxon>
    </lineage>
</organism>
<feature type="domain" description="IrrE N-terminal-like" evidence="2">
    <location>
        <begin position="79"/>
        <end position="178"/>
    </location>
</feature>
<dbReference type="EMBL" id="CP022115">
    <property type="protein sequence ID" value="ASJ25732.1"/>
    <property type="molecule type" value="Genomic_DNA"/>
</dbReference>
<dbReference type="Gene3D" id="1.10.10.2910">
    <property type="match status" value="1"/>
</dbReference>
<reference evidence="4" key="1">
    <citation type="submission" date="2017-06" db="EMBL/GenBank/DDBJ databases">
        <title>Whole genome sequence of Laribacter hongkongensis LHGZ1.</title>
        <authorList>
            <person name="Chen D."/>
            <person name="Wu H."/>
            <person name="Chen J."/>
        </authorList>
    </citation>
    <scope>NUCLEOTIDE SEQUENCE [LARGE SCALE GENOMIC DNA]</scope>
    <source>
        <strain evidence="4">LHGZ1</strain>
    </source>
</reference>
<dbReference type="PANTHER" id="PTHR43236:SF2">
    <property type="entry name" value="BLL0069 PROTEIN"/>
    <property type="match status" value="1"/>
</dbReference>
<evidence type="ECO:0000313" key="3">
    <source>
        <dbReference type="EMBL" id="ASJ25732.1"/>
    </source>
</evidence>
<protein>
    <submittedName>
        <fullName evidence="3">Putative Zn peptidase</fullName>
    </submittedName>
</protein>
<feature type="region of interest" description="Disordered" evidence="1">
    <location>
        <begin position="289"/>
        <end position="318"/>
    </location>
</feature>
<dbReference type="AlphaFoldDB" id="A0A248LM38"/>
<sequence>MSAPPNKPAPWANRLNKLLDQFHIVHGGDRFPVDVEALIREVPGTFQTGEPITIQGEAMDPEFEGALFNLNADAPGKGNWAIIYNQAISSPGRIRFTLAHELGHYLVHRHLQTSFNCSEVDTTQWDSDERKIESEANTFASYLLMPADDYRRQIQGTAIDLDVLGACADRYGVSMTSAILKWLELTPQRAVLVMSQNGIVQWACGSESGKWLSMHLNKRLANGQRRPLPARSATRLGTDTNVDRLGTPIDARIWFAQEPEGMVAREMRIASDFYRQTMTLLVLPPEVKPWEREKMDDDDDGLENTFDRFVRNGQPPVR</sequence>
<evidence type="ECO:0000259" key="2">
    <source>
        <dbReference type="Pfam" id="PF06114"/>
    </source>
</evidence>
<dbReference type="OrthoDB" id="9794834at2"/>
<dbReference type="PANTHER" id="PTHR43236">
    <property type="entry name" value="ANTITOXIN HIGA1"/>
    <property type="match status" value="1"/>
</dbReference>
<evidence type="ECO:0000256" key="1">
    <source>
        <dbReference type="SAM" id="MobiDB-lite"/>
    </source>
</evidence>
<dbReference type="Pfam" id="PF06114">
    <property type="entry name" value="Peptidase_M78"/>
    <property type="match status" value="1"/>
</dbReference>